<reference evidence="10" key="1">
    <citation type="submission" date="2016-10" db="EMBL/GenBank/DDBJ databases">
        <authorList>
            <person name="Varghese N."/>
            <person name="Submissions S."/>
        </authorList>
    </citation>
    <scope>NUCLEOTIDE SEQUENCE [LARGE SCALE GENOMIC DNA]</scope>
    <source>
        <strain evidence="10">CGMCC 1.6854</strain>
    </source>
</reference>
<protein>
    <submittedName>
        <fullName evidence="9">Competence-related pilin export protein ComGB (TC 3.A.14.1.1)</fullName>
    </submittedName>
</protein>
<dbReference type="InterPro" id="IPR042094">
    <property type="entry name" value="T2SS_GspF_sf"/>
</dbReference>
<dbReference type="InterPro" id="IPR003004">
    <property type="entry name" value="GspF/PilC"/>
</dbReference>
<evidence type="ECO:0000256" key="7">
    <source>
        <dbReference type="SAM" id="Phobius"/>
    </source>
</evidence>
<dbReference type="InterPro" id="IPR018076">
    <property type="entry name" value="T2SS_GspF_dom"/>
</dbReference>
<feature type="domain" description="Type II secretion system protein GspF" evidence="8">
    <location>
        <begin position="215"/>
        <end position="337"/>
    </location>
</feature>
<sequence>MRNRERGWSKKQQGDFLLRLGRLLEQGYTLPKAIHILKLHQHQWMKNGMYRVYDSLVKGYSLHEALASEKFSSEVLGFLELSEKHGDLCFSVMEGGKMLRKKEEMKERFLKAVRYPVFLFFIVLSVCFIMFRLLIPHFLSLYSSLNIDFPWFTTFMIDLLKKLPFFLGWMLAGVAAIGAVYFFILKNMHPSRQISFLLRIPLLNKLLAVWITHQFSIQIGSLLKGGLGINDALVILEGNQYMRFFRYEAIKMKQDLLNGLKFEDIVAQRRYFVPELSVIIAHGHTSGLLGKELIDYSEMLMSFAEEKLSRYIVIVQPVLFLFIGSTILVMFVSMLLPMFNMMDSIQ</sequence>
<evidence type="ECO:0000313" key="9">
    <source>
        <dbReference type="EMBL" id="SDM81302.1"/>
    </source>
</evidence>
<feature type="transmembrane region" description="Helical" evidence="7">
    <location>
        <begin position="115"/>
        <end position="135"/>
    </location>
</feature>
<dbReference type="PANTHER" id="PTHR30012">
    <property type="entry name" value="GENERAL SECRETION PATHWAY PROTEIN"/>
    <property type="match status" value="1"/>
</dbReference>
<keyword evidence="3" id="KW-1003">Cell membrane</keyword>
<evidence type="ECO:0000256" key="5">
    <source>
        <dbReference type="ARBA" id="ARBA00022989"/>
    </source>
</evidence>
<dbReference type="PRINTS" id="PR00812">
    <property type="entry name" value="BCTERIALGSPF"/>
</dbReference>
<feature type="transmembrane region" description="Helical" evidence="7">
    <location>
        <begin position="311"/>
        <end position="336"/>
    </location>
</feature>
<comment type="subcellular location">
    <subcellularLocation>
        <location evidence="1">Cell membrane</location>
        <topology evidence="1">Multi-pass membrane protein</topology>
    </subcellularLocation>
</comment>
<dbReference type="NCBIfam" id="NF041012">
    <property type="entry name" value="T4P_ComGB"/>
    <property type="match status" value="1"/>
</dbReference>
<dbReference type="GO" id="GO:0005886">
    <property type="term" value="C:plasma membrane"/>
    <property type="evidence" value="ECO:0007669"/>
    <property type="project" value="UniProtKB-SubCell"/>
</dbReference>
<dbReference type="Gene3D" id="1.20.81.30">
    <property type="entry name" value="Type II secretion system (T2SS), domain F"/>
    <property type="match status" value="2"/>
</dbReference>
<evidence type="ECO:0000256" key="2">
    <source>
        <dbReference type="ARBA" id="ARBA00005745"/>
    </source>
</evidence>
<dbReference type="STRING" id="459525.SAMN04488137_2040"/>
<gene>
    <name evidence="9" type="ORF">SAMN04488137_2040</name>
</gene>
<evidence type="ECO:0000256" key="3">
    <source>
        <dbReference type="ARBA" id="ARBA00022475"/>
    </source>
</evidence>
<proteinExistence type="inferred from homology"/>
<dbReference type="Pfam" id="PF00482">
    <property type="entry name" value="T2SSF"/>
    <property type="match status" value="2"/>
</dbReference>
<feature type="transmembrane region" description="Helical" evidence="7">
    <location>
        <begin position="165"/>
        <end position="184"/>
    </location>
</feature>
<dbReference type="RefSeq" id="WP_090234323.1">
    <property type="nucleotide sequence ID" value="NZ_FNHW01000001.1"/>
</dbReference>
<dbReference type="Proteomes" id="UP000199544">
    <property type="component" value="Unassembled WGS sequence"/>
</dbReference>
<keyword evidence="4 7" id="KW-0812">Transmembrane</keyword>
<evidence type="ECO:0000256" key="1">
    <source>
        <dbReference type="ARBA" id="ARBA00004651"/>
    </source>
</evidence>
<feature type="domain" description="Type II secretion system protein GspF" evidence="8">
    <location>
        <begin position="16"/>
        <end position="136"/>
    </location>
</feature>
<dbReference type="PANTHER" id="PTHR30012:SF0">
    <property type="entry name" value="TYPE II SECRETION SYSTEM PROTEIN F-RELATED"/>
    <property type="match status" value="1"/>
</dbReference>
<keyword evidence="5 7" id="KW-1133">Transmembrane helix</keyword>
<evidence type="ECO:0000256" key="4">
    <source>
        <dbReference type="ARBA" id="ARBA00022692"/>
    </source>
</evidence>
<accession>A0A1G9W9V2</accession>
<keyword evidence="6 7" id="KW-0472">Membrane</keyword>
<evidence type="ECO:0000256" key="6">
    <source>
        <dbReference type="ARBA" id="ARBA00023136"/>
    </source>
</evidence>
<dbReference type="AlphaFoldDB" id="A0A1G9W9V2"/>
<dbReference type="EMBL" id="FNHW01000001">
    <property type="protein sequence ID" value="SDM81302.1"/>
    <property type="molecule type" value="Genomic_DNA"/>
</dbReference>
<evidence type="ECO:0000259" key="8">
    <source>
        <dbReference type="Pfam" id="PF00482"/>
    </source>
</evidence>
<evidence type="ECO:0000313" key="10">
    <source>
        <dbReference type="Proteomes" id="UP000199544"/>
    </source>
</evidence>
<organism evidence="9 10">
    <name type="scientific">Fictibacillus solisalsi</name>
    <dbReference type="NCBI Taxonomy" id="459525"/>
    <lineage>
        <taxon>Bacteria</taxon>
        <taxon>Bacillati</taxon>
        <taxon>Bacillota</taxon>
        <taxon>Bacilli</taxon>
        <taxon>Bacillales</taxon>
        <taxon>Fictibacillaceae</taxon>
        <taxon>Fictibacillus</taxon>
    </lineage>
</organism>
<comment type="similarity">
    <text evidence="2">Belongs to the GSP F family.</text>
</comment>
<dbReference type="InterPro" id="IPR047692">
    <property type="entry name" value="T4P_ComGB"/>
</dbReference>
<keyword evidence="10" id="KW-1185">Reference proteome</keyword>
<name>A0A1G9W9V2_9BACL</name>